<dbReference type="EMBL" id="CAJOBP010001150">
    <property type="protein sequence ID" value="CAF4258429.1"/>
    <property type="molecule type" value="Genomic_DNA"/>
</dbReference>
<dbReference type="Proteomes" id="UP000663825">
    <property type="component" value="Unassembled WGS sequence"/>
</dbReference>
<evidence type="ECO:0000313" key="4">
    <source>
        <dbReference type="Proteomes" id="UP000663873"/>
    </source>
</evidence>
<dbReference type="EMBL" id="CAJNXB010000400">
    <property type="protein sequence ID" value="CAF3048351.1"/>
    <property type="molecule type" value="Genomic_DNA"/>
</dbReference>
<dbReference type="AlphaFoldDB" id="A0A817MH47"/>
<protein>
    <submittedName>
        <fullName evidence="1">Uncharacterized protein</fullName>
    </submittedName>
</protein>
<gene>
    <name evidence="1" type="ORF">TIS948_LOCUS3881</name>
    <name evidence="2" type="ORF">UJA718_LOCUS10001</name>
</gene>
<name>A0A817MH47_9BILA</name>
<reference evidence="1" key="1">
    <citation type="submission" date="2021-02" db="EMBL/GenBank/DDBJ databases">
        <authorList>
            <person name="Nowell W R."/>
        </authorList>
    </citation>
    <scope>NUCLEOTIDE SEQUENCE</scope>
</reference>
<accession>A0A817MH47</accession>
<evidence type="ECO:0000313" key="2">
    <source>
        <dbReference type="EMBL" id="CAF4258429.1"/>
    </source>
</evidence>
<keyword evidence="4" id="KW-1185">Reference proteome</keyword>
<organism evidence="1 3">
    <name type="scientific">Rotaria socialis</name>
    <dbReference type="NCBI Taxonomy" id="392032"/>
    <lineage>
        <taxon>Eukaryota</taxon>
        <taxon>Metazoa</taxon>
        <taxon>Spiralia</taxon>
        <taxon>Gnathifera</taxon>
        <taxon>Rotifera</taxon>
        <taxon>Eurotatoria</taxon>
        <taxon>Bdelloidea</taxon>
        <taxon>Philodinida</taxon>
        <taxon>Philodinidae</taxon>
        <taxon>Rotaria</taxon>
    </lineage>
</organism>
<evidence type="ECO:0000313" key="1">
    <source>
        <dbReference type="EMBL" id="CAF3048351.1"/>
    </source>
</evidence>
<proteinExistence type="predicted"/>
<dbReference type="Proteomes" id="UP000663873">
    <property type="component" value="Unassembled WGS sequence"/>
</dbReference>
<evidence type="ECO:0000313" key="3">
    <source>
        <dbReference type="Proteomes" id="UP000663825"/>
    </source>
</evidence>
<sequence>MCVRFILLNSLPTILNPEDELPHVVRCENIEQVPVLLNSSSECHKILVCRPKRLEPLPGYLTDISLHQVFVHDTFTDTQGVATEIEAYEDEQRIHDLLFLATIAYCDNLRKRYNQRNEHGLVNLLLNEIDRLLERLKAPQKKTIQSKLLNPFVSLTPKFYGKYSKKSPFQLFFVNA</sequence>
<comment type="caution">
    <text evidence="1">The sequence shown here is derived from an EMBL/GenBank/DDBJ whole genome shotgun (WGS) entry which is preliminary data.</text>
</comment>